<evidence type="ECO:0000313" key="1">
    <source>
        <dbReference type="EMBL" id="MPC14479.1"/>
    </source>
</evidence>
<name>A0A5B7CYN7_PORTR</name>
<accession>A0A5B7CYN7</accession>
<reference evidence="1 2" key="1">
    <citation type="submission" date="2019-05" db="EMBL/GenBank/DDBJ databases">
        <title>Another draft genome of Portunus trituberculatus and its Hox gene families provides insights of decapod evolution.</title>
        <authorList>
            <person name="Jeong J.-H."/>
            <person name="Song I."/>
            <person name="Kim S."/>
            <person name="Choi T."/>
            <person name="Kim D."/>
            <person name="Ryu S."/>
            <person name="Kim W."/>
        </authorList>
    </citation>
    <scope>NUCLEOTIDE SEQUENCE [LARGE SCALE GENOMIC DNA]</scope>
    <source>
        <tissue evidence="1">Muscle</tissue>
    </source>
</reference>
<keyword evidence="2" id="KW-1185">Reference proteome</keyword>
<sequence>MEEFLRLIGISGLVLREEAANRTMYGRSLQNNPIHLPGNSLVAKGYALLCFYFLIVNIRTCFGDEAYWYQSHGARQSCIAGCGCLNIIRTDILGS</sequence>
<dbReference type="EMBL" id="VSRR010000354">
    <property type="protein sequence ID" value="MPC14479.1"/>
    <property type="molecule type" value="Genomic_DNA"/>
</dbReference>
<dbReference type="Proteomes" id="UP000324222">
    <property type="component" value="Unassembled WGS sequence"/>
</dbReference>
<protein>
    <submittedName>
        <fullName evidence="1">Uncharacterized protein</fullName>
    </submittedName>
</protein>
<organism evidence="1 2">
    <name type="scientific">Portunus trituberculatus</name>
    <name type="common">Swimming crab</name>
    <name type="synonym">Neptunus trituberculatus</name>
    <dbReference type="NCBI Taxonomy" id="210409"/>
    <lineage>
        <taxon>Eukaryota</taxon>
        <taxon>Metazoa</taxon>
        <taxon>Ecdysozoa</taxon>
        <taxon>Arthropoda</taxon>
        <taxon>Crustacea</taxon>
        <taxon>Multicrustacea</taxon>
        <taxon>Malacostraca</taxon>
        <taxon>Eumalacostraca</taxon>
        <taxon>Eucarida</taxon>
        <taxon>Decapoda</taxon>
        <taxon>Pleocyemata</taxon>
        <taxon>Brachyura</taxon>
        <taxon>Eubrachyura</taxon>
        <taxon>Portunoidea</taxon>
        <taxon>Portunidae</taxon>
        <taxon>Portuninae</taxon>
        <taxon>Portunus</taxon>
    </lineage>
</organism>
<dbReference type="AlphaFoldDB" id="A0A5B7CYN7"/>
<proteinExistence type="predicted"/>
<gene>
    <name evidence="1" type="ORF">E2C01_007246</name>
</gene>
<comment type="caution">
    <text evidence="1">The sequence shown here is derived from an EMBL/GenBank/DDBJ whole genome shotgun (WGS) entry which is preliminary data.</text>
</comment>
<evidence type="ECO:0000313" key="2">
    <source>
        <dbReference type="Proteomes" id="UP000324222"/>
    </source>
</evidence>